<dbReference type="SUPFAM" id="SSF50965">
    <property type="entry name" value="Galactose oxidase, central domain"/>
    <property type="match status" value="1"/>
</dbReference>
<proteinExistence type="predicted"/>
<sequence length="161" mass="17160">MEARGEVPAPRYAHSAILFGHDIIMYGGVLVSDLPDRGIGACGQDKETSNVSILRAFTSLRIPSFSTGMMLVFGGNTHNDSAVTTVSSPANAKCFSSQAMLYDIRFDGRLRSDALLFQVGDRCSSRTDEVSCLTSSQDSAVACVWKVQAGICVGVSTLTQL</sequence>
<dbReference type="AlphaFoldDB" id="A0A5E4Q405"/>
<organism evidence="1 2">
    <name type="scientific">Leptidea sinapis</name>
    <dbReference type="NCBI Taxonomy" id="189913"/>
    <lineage>
        <taxon>Eukaryota</taxon>
        <taxon>Metazoa</taxon>
        <taxon>Ecdysozoa</taxon>
        <taxon>Arthropoda</taxon>
        <taxon>Hexapoda</taxon>
        <taxon>Insecta</taxon>
        <taxon>Pterygota</taxon>
        <taxon>Neoptera</taxon>
        <taxon>Endopterygota</taxon>
        <taxon>Lepidoptera</taxon>
        <taxon>Glossata</taxon>
        <taxon>Ditrysia</taxon>
        <taxon>Papilionoidea</taxon>
        <taxon>Pieridae</taxon>
        <taxon>Dismorphiinae</taxon>
        <taxon>Leptidea</taxon>
    </lineage>
</organism>
<evidence type="ECO:0000313" key="1">
    <source>
        <dbReference type="EMBL" id="VVC92994.1"/>
    </source>
</evidence>
<reference evidence="1 2" key="1">
    <citation type="submission" date="2017-07" db="EMBL/GenBank/DDBJ databases">
        <authorList>
            <person name="Talla V."/>
            <person name="Backstrom N."/>
        </authorList>
    </citation>
    <scope>NUCLEOTIDE SEQUENCE [LARGE SCALE GENOMIC DNA]</scope>
</reference>
<evidence type="ECO:0000313" key="2">
    <source>
        <dbReference type="Proteomes" id="UP000324832"/>
    </source>
</evidence>
<protein>
    <submittedName>
        <fullName evidence="1">Uncharacterized protein</fullName>
    </submittedName>
</protein>
<keyword evidence="2" id="KW-1185">Reference proteome</keyword>
<dbReference type="EMBL" id="FZQP02001482">
    <property type="protein sequence ID" value="VVC92994.1"/>
    <property type="molecule type" value="Genomic_DNA"/>
</dbReference>
<dbReference type="Proteomes" id="UP000324832">
    <property type="component" value="Unassembled WGS sequence"/>
</dbReference>
<name>A0A5E4Q405_9NEOP</name>
<accession>A0A5E4Q405</accession>
<dbReference type="InterPro" id="IPR011043">
    <property type="entry name" value="Gal_Oxase/kelch_b-propeller"/>
</dbReference>
<gene>
    <name evidence="1" type="ORF">LSINAPIS_LOCUS5286</name>
</gene>